<dbReference type="OrthoDB" id="7862771at2"/>
<proteinExistence type="predicted"/>
<comment type="caution">
    <text evidence="1">The sequence shown here is derived from an EMBL/GenBank/DDBJ whole genome shotgun (WGS) entry which is preliminary data.</text>
</comment>
<reference evidence="1 2" key="1">
    <citation type="submission" date="2019-03" db="EMBL/GenBank/DDBJ databases">
        <title>Genomic Encyclopedia of Archaeal and Bacterial Type Strains, Phase II (KMG-II): from individual species to whole genera.</title>
        <authorList>
            <person name="Goeker M."/>
        </authorList>
    </citation>
    <scope>NUCLEOTIDE SEQUENCE [LARGE SCALE GENOMIC DNA]</scope>
    <source>
        <strain evidence="1 2">DSM 26433</strain>
    </source>
</reference>
<organism evidence="1 2">
    <name type="scientific">Shimia isoporae</name>
    <dbReference type="NCBI Taxonomy" id="647720"/>
    <lineage>
        <taxon>Bacteria</taxon>
        <taxon>Pseudomonadati</taxon>
        <taxon>Pseudomonadota</taxon>
        <taxon>Alphaproteobacteria</taxon>
        <taxon>Rhodobacterales</taxon>
        <taxon>Roseobacteraceae</taxon>
    </lineage>
</organism>
<sequence>MQAGSILRNAMAGVCLCLVAACGGDGNFGGSFGEGTSFASRYASARSALEAGKYDRANRIYADLVETAGPNEAAVRLEYAHSLLRGEEYAEASAQARFLAQGSEGADRAAALYVLGTAQDELGRDAAQAGDFPLAKSHFSSARSALTEALKISPEMDSIGSMAGRLKEIELRLKSLG</sequence>
<evidence type="ECO:0000313" key="1">
    <source>
        <dbReference type="EMBL" id="TCK99856.1"/>
    </source>
</evidence>
<accession>A0A4R1N1M4</accession>
<dbReference type="RefSeq" id="WP_132861689.1">
    <property type="nucleotide sequence ID" value="NZ_SMGR01000004.1"/>
</dbReference>
<dbReference type="InterPro" id="IPR011990">
    <property type="entry name" value="TPR-like_helical_dom_sf"/>
</dbReference>
<dbReference type="EMBL" id="SMGR01000004">
    <property type="protein sequence ID" value="TCK99856.1"/>
    <property type="molecule type" value="Genomic_DNA"/>
</dbReference>
<dbReference type="Proteomes" id="UP000295673">
    <property type="component" value="Unassembled WGS sequence"/>
</dbReference>
<dbReference type="AlphaFoldDB" id="A0A4R1N1M4"/>
<name>A0A4R1N1M4_9RHOB</name>
<dbReference type="SUPFAM" id="SSF48452">
    <property type="entry name" value="TPR-like"/>
    <property type="match status" value="1"/>
</dbReference>
<evidence type="ECO:0008006" key="3">
    <source>
        <dbReference type="Google" id="ProtNLM"/>
    </source>
</evidence>
<protein>
    <recommendedName>
        <fullName evidence="3">Tetratricopeptide repeat protein</fullName>
    </recommendedName>
</protein>
<gene>
    <name evidence="1" type="ORF">BXY66_3560</name>
</gene>
<dbReference type="Gene3D" id="1.25.40.10">
    <property type="entry name" value="Tetratricopeptide repeat domain"/>
    <property type="match status" value="1"/>
</dbReference>
<keyword evidence="2" id="KW-1185">Reference proteome</keyword>
<evidence type="ECO:0000313" key="2">
    <source>
        <dbReference type="Proteomes" id="UP000295673"/>
    </source>
</evidence>